<dbReference type="InterPro" id="IPR036038">
    <property type="entry name" value="Aminotransferase-like"/>
</dbReference>
<evidence type="ECO:0000256" key="4">
    <source>
        <dbReference type="ARBA" id="ARBA00022898"/>
    </source>
</evidence>
<dbReference type="Gene3D" id="3.30.470.10">
    <property type="match status" value="1"/>
</dbReference>
<evidence type="ECO:0000256" key="2">
    <source>
        <dbReference type="ARBA" id="ARBA00009320"/>
    </source>
</evidence>
<protein>
    <submittedName>
        <fullName evidence="5">D-alanine aminotransferase</fullName>
        <ecNumber evidence="5">2.6.1.21</ecNumber>
    </submittedName>
</protein>
<dbReference type="PANTHER" id="PTHR42743">
    <property type="entry name" value="AMINO-ACID AMINOTRANSFERASE"/>
    <property type="match status" value="1"/>
</dbReference>
<dbReference type="GO" id="GO:0008652">
    <property type="term" value="P:amino acid biosynthetic process"/>
    <property type="evidence" value="ECO:0007669"/>
    <property type="project" value="UniProtKB-ARBA"/>
</dbReference>
<keyword evidence="5" id="KW-0032">Aminotransferase</keyword>
<dbReference type="InterPro" id="IPR043131">
    <property type="entry name" value="BCAT-like_N"/>
</dbReference>
<reference evidence="5" key="1">
    <citation type="submission" date="2022-03" db="EMBL/GenBank/DDBJ databases">
        <title>Draft Genome Sequence of Firmicute Strain S0AB, a Heterotrophic Iron/Sulfur-Oxidizing Extreme Acidophile.</title>
        <authorList>
            <person name="Vergara E."/>
            <person name="Pakostova E."/>
            <person name="Johnson D.B."/>
            <person name="Holmes D.S."/>
        </authorList>
    </citation>
    <scope>NUCLEOTIDE SEQUENCE</scope>
    <source>
        <strain evidence="5">S0AB</strain>
    </source>
</reference>
<dbReference type="InterPro" id="IPR001544">
    <property type="entry name" value="Aminotrans_IV"/>
</dbReference>
<keyword evidence="6" id="KW-1185">Reference proteome</keyword>
<dbReference type="SUPFAM" id="SSF56752">
    <property type="entry name" value="D-aminoacid aminotransferase-like PLP-dependent enzymes"/>
    <property type="match status" value="1"/>
</dbReference>
<proteinExistence type="inferred from homology"/>
<keyword evidence="4" id="KW-0663">Pyridoxal phosphate</keyword>
<dbReference type="GO" id="GO:0047810">
    <property type="term" value="F:D-alanine-2-oxoglutarate aminotransferase activity"/>
    <property type="evidence" value="ECO:0007669"/>
    <property type="project" value="UniProtKB-EC"/>
</dbReference>
<dbReference type="Pfam" id="PF01063">
    <property type="entry name" value="Aminotran_4"/>
    <property type="match status" value="1"/>
</dbReference>
<comment type="cofactor">
    <cofactor evidence="1">
        <name>pyridoxal 5'-phosphate</name>
        <dbReference type="ChEBI" id="CHEBI:597326"/>
    </cofactor>
</comment>
<comment type="subunit">
    <text evidence="3">Homodimer.</text>
</comment>
<dbReference type="PANTHER" id="PTHR42743:SF10">
    <property type="entry name" value="D-ALANINE AMINOTRANSFERASE"/>
    <property type="match status" value="1"/>
</dbReference>
<evidence type="ECO:0000256" key="1">
    <source>
        <dbReference type="ARBA" id="ARBA00001933"/>
    </source>
</evidence>
<dbReference type="EMBL" id="JALBUF010000001">
    <property type="protein sequence ID" value="MCI0182396.1"/>
    <property type="molecule type" value="Genomic_DNA"/>
</dbReference>
<evidence type="ECO:0000313" key="6">
    <source>
        <dbReference type="Proteomes" id="UP001139263"/>
    </source>
</evidence>
<accession>A0A9X2ADS1</accession>
<evidence type="ECO:0000313" key="5">
    <source>
        <dbReference type="EMBL" id="MCI0182396.1"/>
    </source>
</evidence>
<dbReference type="GO" id="GO:0005829">
    <property type="term" value="C:cytosol"/>
    <property type="evidence" value="ECO:0007669"/>
    <property type="project" value="TreeGrafter"/>
</dbReference>
<name>A0A9X2ADS1_9BACL</name>
<evidence type="ECO:0000256" key="3">
    <source>
        <dbReference type="ARBA" id="ARBA00011738"/>
    </source>
</evidence>
<gene>
    <name evidence="5" type="primary">dat</name>
    <name evidence="5" type="ORF">MM817_00655</name>
</gene>
<dbReference type="AlphaFoldDB" id="A0A9X2ADS1"/>
<dbReference type="InterPro" id="IPR050571">
    <property type="entry name" value="Class-IV_PLP-Dep_Aminotrnsfr"/>
</dbReference>
<organism evidence="5 6">
    <name type="scientific">Sulfoacidibacillus ferrooxidans</name>
    <dbReference type="NCBI Taxonomy" id="2005001"/>
    <lineage>
        <taxon>Bacteria</taxon>
        <taxon>Bacillati</taxon>
        <taxon>Bacillota</taxon>
        <taxon>Bacilli</taxon>
        <taxon>Bacillales</taxon>
        <taxon>Alicyclobacillaceae</taxon>
        <taxon>Sulfoacidibacillus</taxon>
    </lineage>
</organism>
<dbReference type="EC" id="2.6.1.21" evidence="5"/>
<keyword evidence="5" id="KW-0808">Transferase</keyword>
<dbReference type="FunFam" id="3.20.10.10:FF:000002">
    <property type="entry name" value="D-alanine aminotransferase"/>
    <property type="match status" value="1"/>
</dbReference>
<dbReference type="RefSeq" id="WP_241711993.1">
    <property type="nucleotide sequence ID" value="NZ_JALBUF010000001.1"/>
</dbReference>
<comment type="similarity">
    <text evidence="2">Belongs to the class-IV pyridoxal-phosphate-dependent aminotransferase family.</text>
</comment>
<sequence>MAVTQMEAQSEGIGYARGRFVSLDEPVIPIEDRAHQFGDGVYEVIRVHRGKPFLLDEHLERFERSASVIGIPLERSMSDLRTLIEEAIARIAFIDSQVYVQLSRGIVKREHSFPNVPSHLSLTVRPYHDELWKIVQQRGQRMIIVDDIRWKHCHIKSLNLLPNVWMKQKAKDQGADDAIFVRDGVVTECTSSNLAIVRDGVVVTHPADEFILHGVTRRFMIEHANLLGFEVKEESFSPDALYSADEVFTLGTMSGITPIIRVEGTPISTNGLVEGSITKRLQVLLQEVLTS</sequence>
<comment type="caution">
    <text evidence="5">The sequence shown here is derived from an EMBL/GenBank/DDBJ whole genome shotgun (WGS) entry which is preliminary data.</text>
</comment>
<dbReference type="InterPro" id="IPR043132">
    <property type="entry name" value="BCAT-like_C"/>
</dbReference>
<dbReference type="Gene3D" id="3.20.10.10">
    <property type="entry name" value="D-amino Acid Aminotransferase, subunit A, domain 2"/>
    <property type="match status" value="1"/>
</dbReference>
<dbReference type="GO" id="GO:0046394">
    <property type="term" value="P:carboxylic acid biosynthetic process"/>
    <property type="evidence" value="ECO:0007669"/>
    <property type="project" value="UniProtKB-ARBA"/>
</dbReference>
<dbReference type="Proteomes" id="UP001139263">
    <property type="component" value="Unassembled WGS sequence"/>
</dbReference>